<dbReference type="InterPro" id="IPR003439">
    <property type="entry name" value="ABC_transporter-like_ATP-bd"/>
</dbReference>
<dbReference type="InterPro" id="IPR017871">
    <property type="entry name" value="ABC_transporter-like_CS"/>
</dbReference>
<dbReference type="InterPro" id="IPR008995">
    <property type="entry name" value="Mo/tungstate-bd_C_term_dom"/>
</dbReference>
<dbReference type="EC" id="7.6.2.9" evidence="4"/>
<evidence type="ECO:0000256" key="1">
    <source>
        <dbReference type="ARBA" id="ARBA00022448"/>
    </source>
</evidence>
<dbReference type="PANTHER" id="PTHR42781:SF4">
    <property type="entry name" value="SPERMIDINE_PUTRESCINE IMPORT ATP-BINDING PROTEIN POTA"/>
    <property type="match status" value="1"/>
</dbReference>
<dbReference type="InterPro" id="IPR050093">
    <property type="entry name" value="ABC_SmlMolc_Importer"/>
</dbReference>
<dbReference type="PROSITE" id="PS00211">
    <property type="entry name" value="ABC_TRANSPORTER_1"/>
    <property type="match status" value="1"/>
</dbReference>
<dbReference type="GO" id="GO:0005524">
    <property type="term" value="F:ATP binding"/>
    <property type="evidence" value="ECO:0007669"/>
    <property type="project" value="UniProtKB-KW"/>
</dbReference>
<dbReference type="RefSeq" id="WP_079411264.1">
    <property type="nucleotide sequence ID" value="NZ_MZGW01000002.1"/>
</dbReference>
<organism evidence="6 7">
    <name type="scientific">Alkalithermobacter paradoxus</name>
    <dbReference type="NCBI Taxonomy" id="29349"/>
    <lineage>
        <taxon>Bacteria</taxon>
        <taxon>Bacillati</taxon>
        <taxon>Bacillota</taxon>
        <taxon>Clostridia</taxon>
        <taxon>Peptostreptococcales</taxon>
        <taxon>Tepidibacteraceae</taxon>
        <taxon>Alkalithermobacter</taxon>
    </lineage>
</organism>
<evidence type="ECO:0000256" key="3">
    <source>
        <dbReference type="ARBA" id="ARBA00022840"/>
    </source>
</evidence>
<evidence type="ECO:0000259" key="5">
    <source>
        <dbReference type="PROSITE" id="PS50893"/>
    </source>
</evidence>
<keyword evidence="3 6" id="KW-0067">ATP-binding</keyword>
<dbReference type="InterPro" id="IPR027417">
    <property type="entry name" value="P-loop_NTPase"/>
</dbReference>
<evidence type="ECO:0000313" key="7">
    <source>
        <dbReference type="Proteomes" id="UP000190140"/>
    </source>
</evidence>
<dbReference type="InterPro" id="IPR003593">
    <property type="entry name" value="AAA+_ATPase"/>
</dbReference>
<keyword evidence="1" id="KW-0813">Transport</keyword>
<dbReference type="GO" id="GO:0015418">
    <property type="term" value="F:ABC-type quaternary ammonium compound transporting activity"/>
    <property type="evidence" value="ECO:0007669"/>
    <property type="project" value="UniProtKB-EC"/>
</dbReference>
<gene>
    <name evidence="6" type="primary">ugpC_1</name>
    <name evidence="6" type="ORF">CLOTH_06940</name>
</gene>
<keyword evidence="7" id="KW-1185">Reference proteome</keyword>
<keyword evidence="2" id="KW-0547">Nucleotide-binding</keyword>
<dbReference type="FunFam" id="3.40.50.300:FF:000425">
    <property type="entry name" value="Probable ABC transporter, ATP-binding subunit"/>
    <property type="match status" value="1"/>
</dbReference>
<dbReference type="STRING" id="29349.CLOTH_06940"/>
<dbReference type="GO" id="GO:0016887">
    <property type="term" value="F:ATP hydrolysis activity"/>
    <property type="evidence" value="ECO:0007669"/>
    <property type="project" value="InterPro"/>
</dbReference>
<feature type="domain" description="ABC transporter" evidence="5">
    <location>
        <begin position="4"/>
        <end position="236"/>
    </location>
</feature>
<reference evidence="6 7" key="1">
    <citation type="submission" date="2017-03" db="EMBL/GenBank/DDBJ databases">
        <title>Genome sequence of Clostridium thermoalcaliphilum DSM 7309.</title>
        <authorList>
            <person name="Poehlein A."/>
            <person name="Daniel R."/>
        </authorList>
    </citation>
    <scope>NUCLEOTIDE SEQUENCE [LARGE SCALE GENOMIC DNA]</scope>
    <source>
        <strain evidence="6 7">DSM 7309</strain>
    </source>
</reference>
<sequence length="347" mass="39144">MSSIKLRNISKKYKDEKKFAVSNMDAQIENGEIITLLGPSGCGKTTTLRMIAGFEKPQSGSIYFGDEAIVDEDLFIPPQNRGVGMVFQDYALFPHLTVEENIGFGIKKDKDYKDKINKVLYLVKLNGFEKKYPSELSGGQQQRVALARALVRSPKVILFDEPFSNLDTDLRTNMRNEIVSIIRKTKSTAIFVTHDQKEAMAISDRVIVMNNGFVEQIGTPKEIFEKPKNKFVAEFIGFSNIFKGEVNDNVVSSDFGDISIENEENFSKDVQFSIKPSGISIHDEGNLSGIVKSTSYFGDYLEVFISYITKDKEVLDLVCYEDPSKDLKVGDSIRFSIDKNKIVIWKE</sequence>
<dbReference type="SUPFAM" id="SSF52540">
    <property type="entry name" value="P-loop containing nucleoside triphosphate hydrolases"/>
    <property type="match status" value="1"/>
</dbReference>
<dbReference type="Gene3D" id="2.40.50.100">
    <property type="match status" value="1"/>
</dbReference>
<accession>A0A1V4I8U6</accession>
<name>A0A1V4I8U6_9FIRM</name>
<dbReference type="SMART" id="SM00382">
    <property type="entry name" value="AAA"/>
    <property type="match status" value="1"/>
</dbReference>
<dbReference type="SUPFAM" id="SSF50331">
    <property type="entry name" value="MOP-like"/>
    <property type="match status" value="1"/>
</dbReference>
<dbReference type="Pfam" id="PF00005">
    <property type="entry name" value="ABC_tran"/>
    <property type="match status" value="1"/>
</dbReference>
<evidence type="ECO:0000256" key="2">
    <source>
        <dbReference type="ARBA" id="ARBA00022741"/>
    </source>
</evidence>
<dbReference type="Gene3D" id="3.40.50.300">
    <property type="entry name" value="P-loop containing nucleotide triphosphate hydrolases"/>
    <property type="match status" value="1"/>
</dbReference>
<dbReference type="OrthoDB" id="9802264at2"/>
<comment type="caution">
    <text evidence="6">The sequence shown here is derived from an EMBL/GenBank/DDBJ whole genome shotgun (WGS) entry which is preliminary data.</text>
</comment>
<keyword evidence="6" id="KW-0378">Hydrolase</keyword>
<evidence type="ECO:0000256" key="4">
    <source>
        <dbReference type="ARBA" id="ARBA00066388"/>
    </source>
</evidence>
<dbReference type="PANTHER" id="PTHR42781">
    <property type="entry name" value="SPERMIDINE/PUTRESCINE IMPORT ATP-BINDING PROTEIN POTA"/>
    <property type="match status" value="1"/>
</dbReference>
<dbReference type="EMBL" id="MZGW01000002">
    <property type="protein sequence ID" value="OPJ56290.1"/>
    <property type="molecule type" value="Genomic_DNA"/>
</dbReference>
<dbReference type="AlphaFoldDB" id="A0A1V4I8U6"/>
<dbReference type="PROSITE" id="PS50893">
    <property type="entry name" value="ABC_TRANSPORTER_2"/>
    <property type="match status" value="1"/>
</dbReference>
<evidence type="ECO:0000313" key="6">
    <source>
        <dbReference type="EMBL" id="OPJ56290.1"/>
    </source>
</evidence>
<proteinExistence type="predicted"/>
<dbReference type="Proteomes" id="UP000190140">
    <property type="component" value="Unassembled WGS sequence"/>
</dbReference>
<protein>
    <recommendedName>
        <fullName evidence="4">ABC-type quaternary amine transporter</fullName>
        <ecNumber evidence="4">7.6.2.9</ecNumber>
    </recommendedName>
</protein>